<dbReference type="Proteomes" id="UP000008138">
    <property type="component" value="Chromosome"/>
</dbReference>
<dbReference type="InterPro" id="IPR027417">
    <property type="entry name" value="P-loop_NTPase"/>
</dbReference>
<dbReference type="STRING" id="999630.TUZN_0500"/>
<feature type="coiled-coil region" evidence="2">
    <location>
        <begin position="541"/>
        <end position="626"/>
    </location>
</feature>
<proteinExistence type="predicted"/>
<dbReference type="eggNOG" id="arCOG00368">
    <property type="taxonomic scope" value="Archaea"/>
</dbReference>
<keyword evidence="5" id="KW-1185">Reference proteome</keyword>
<dbReference type="EMBL" id="CP002590">
    <property type="protein sequence ID" value="AEA11996.1"/>
    <property type="molecule type" value="Genomic_DNA"/>
</dbReference>
<feature type="coiled-coil region" evidence="2">
    <location>
        <begin position="324"/>
        <end position="413"/>
    </location>
</feature>
<gene>
    <name evidence="4" type="ordered locus">TUZN_0500</name>
</gene>
<dbReference type="HOGENOM" id="CLU_004785_0_2_2"/>
<feature type="coiled-coil region" evidence="2">
    <location>
        <begin position="437"/>
        <end position="512"/>
    </location>
</feature>
<dbReference type="PANTHER" id="PTHR32114">
    <property type="entry name" value="ABC TRANSPORTER ABCH.3"/>
    <property type="match status" value="1"/>
</dbReference>
<dbReference type="Pfam" id="PF02463">
    <property type="entry name" value="SMC_N"/>
    <property type="match status" value="1"/>
</dbReference>
<keyword evidence="1 2" id="KW-0175">Coiled coil</keyword>
<dbReference type="SUPFAM" id="SSF75712">
    <property type="entry name" value="Rad50 coiled-coil Zn hook"/>
    <property type="match status" value="1"/>
</dbReference>
<reference key="2">
    <citation type="submission" date="2011-03" db="EMBL/GenBank/DDBJ databases">
        <title>Complete genome sequence of the thermoacidophilic crenarchaeon Thermoproteus uzoniensis 768-20.</title>
        <authorList>
            <person name="Mardanov A.V."/>
            <person name="Gumerov V.M."/>
            <person name="Beletsky A.V."/>
            <person name="Prokofeva M.I."/>
            <person name="Bonch-Osmolovskaya E.A."/>
            <person name="Ravin N.V."/>
            <person name="Skryabin K.G."/>
        </authorList>
    </citation>
    <scope>NUCLEOTIDE SEQUENCE</scope>
    <source>
        <strain>768-20</strain>
    </source>
</reference>
<dbReference type="Gene3D" id="1.20.1170.10">
    <property type="match status" value="1"/>
</dbReference>
<dbReference type="Gene3D" id="3.40.50.300">
    <property type="entry name" value="P-loop containing nucleotide triphosphate hydrolases"/>
    <property type="match status" value="2"/>
</dbReference>
<accession>F2L3D7</accession>
<dbReference type="SUPFAM" id="SSF52540">
    <property type="entry name" value="P-loop containing nucleoside triphosphate hydrolases"/>
    <property type="match status" value="1"/>
</dbReference>
<evidence type="ECO:0000259" key="3">
    <source>
        <dbReference type="Pfam" id="PF02463"/>
    </source>
</evidence>
<feature type="coiled-coil region" evidence="2">
    <location>
        <begin position="205"/>
        <end position="253"/>
    </location>
</feature>
<reference evidence="4 5" key="1">
    <citation type="journal article" date="2011" name="J. Bacteriol.">
        <title>Complete genome sequence of the thermoacidophilic crenarchaeon Thermoproteus uzoniensis 768-20.</title>
        <authorList>
            <person name="Mardanov A.V."/>
            <person name="Gumerov V.M."/>
            <person name="Beletsky A.V."/>
            <person name="Prokofeva M.I."/>
            <person name="Bonch-Osmolovskaya E.A."/>
            <person name="Ravin N.V."/>
            <person name="Skryabin K.G."/>
        </authorList>
    </citation>
    <scope>NUCLEOTIDE SEQUENCE [LARGE SCALE GENOMIC DNA]</scope>
    <source>
        <strain evidence="4 5">768-20</strain>
    </source>
</reference>
<name>F2L3D7_THEU7</name>
<evidence type="ECO:0000256" key="1">
    <source>
        <dbReference type="ARBA" id="ARBA00023054"/>
    </source>
</evidence>
<dbReference type="GeneID" id="10360045"/>
<dbReference type="OrthoDB" id="25344at2157"/>
<protein>
    <submittedName>
        <fullName evidence="4">SMC domain protein</fullName>
    </submittedName>
</protein>
<evidence type="ECO:0000313" key="4">
    <source>
        <dbReference type="EMBL" id="AEA11996.1"/>
    </source>
</evidence>
<sequence length="799" mass="91862">MWRIARIKLRDFKVYEGEYEFKLSPVTAIVGRVGAGKSSLLQAVEFALFGKELEVRQRIARLADLINLNSDSALVELELTDGSRKALVRRSVGRGGRSRLELRLDDHKYTDEDAERTLAELTGITSDDYDRVIYVSHYALEDFIHGDRLKRTSLIDKILQIDILDNTQKIINNILKNIMEEIEKIRIKISYYEKYRDIIEKYGGLSKLKEVKASLERELEGLTRREADLSSRYRELLEERRRYADKLTSLQDKINAYYRAKSELELLEESGYSYASELGQIEELRDRFVGVMSEFEHMLDPQMIERISREPDAAKLAELLQEAYGELAKVKSSLEEALSAAEAQRRSLAAKLDEVRAEISRLRARVDQLEEAYKKFKEISARYGPPEEARKRLDEMREKVKELERRANYASSLRYILLYVLETGAERCPVCGGKLDRDAASSRLKDIEKEYSQELEQLEKAREELEALESAYKEMASLLGPVSEYLKAREELERLAGEEEKIKARLDQAAKSSSQISRRLELLAGFLNDVTPEAIEEVVRRYNKALRVRQLREELEGLERELKNLGLSGAALEAEEEFRRISDELDRTRRRKADIYDELRRLSEVLANVDEELDSLKSKLEKYMYSYNRFSNIINKIDILKYNVRSRIIKEIEDELWRNFSKIYPYRDIESLRLTLRDKGYEVEARLADGNVVGISKLSDGQRLAAALSLVISMRRLLGPKLGFLLLDDPLPYVDPNVRSSLAGLIASLSSEYQIVVATQTGDLPREIAANGVDVRVIELSRGSGRPEATTKDIFAGKD</sequence>
<feature type="domain" description="RecF/RecN/SMC N-terminal" evidence="3">
    <location>
        <begin position="4"/>
        <end position="761"/>
    </location>
</feature>
<dbReference type="KEGG" id="tuz:TUZN_0500"/>
<organism evidence="4 5">
    <name type="scientific">Thermoproteus uzoniensis (strain 768-20)</name>
    <dbReference type="NCBI Taxonomy" id="999630"/>
    <lineage>
        <taxon>Archaea</taxon>
        <taxon>Thermoproteota</taxon>
        <taxon>Thermoprotei</taxon>
        <taxon>Thermoproteales</taxon>
        <taxon>Thermoproteaceae</taxon>
        <taxon>Thermoproteus</taxon>
    </lineage>
</organism>
<evidence type="ECO:0000313" key="5">
    <source>
        <dbReference type="Proteomes" id="UP000008138"/>
    </source>
</evidence>
<evidence type="ECO:0000256" key="2">
    <source>
        <dbReference type="SAM" id="Coils"/>
    </source>
</evidence>
<dbReference type="RefSeq" id="WP_013679332.1">
    <property type="nucleotide sequence ID" value="NC_015315.1"/>
</dbReference>
<dbReference type="InterPro" id="IPR003395">
    <property type="entry name" value="RecF/RecN/SMC_N"/>
</dbReference>
<dbReference type="AlphaFoldDB" id="F2L3D7"/>
<dbReference type="PANTHER" id="PTHR32114:SF2">
    <property type="entry name" value="ABC TRANSPORTER ABCH.3"/>
    <property type="match status" value="1"/>
</dbReference>